<gene>
    <name evidence="1" type="ORF">K4L44_14635</name>
</gene>
<protein>
    <submittedName>
        <fullName evidence="1">Permease-like cell division protein FtsX</fullName>
    </submittedName>
</protein>
<evidence type="ECO:0000313" key="2">
    <source>
        <dbReference type="Proteomes" id="UP000826212"/>
    </source>
</evidence>
<evidence type="ECO:0000313" key="1">
    <source>
        <dbReference type="EMBL" id="QZE13782.1"/>
    </source>
</evidence>
<reference evidence="1" key="1">
    <citation type="submission" date="2021-08" db="EMBL/GenBank/DDBJ databases">
        <title>Novel anaerobic bacterium isolated from sea squirt in East Sea, Republic of Korea.</title>
        <authorList>
            <person name="Nguyen T.H."/>
            <person name="Li Z."/>
            <person name="Lee Y.-J."/>
            <person name="Ko J."/>
            <person name="Kim S.-G."/>
        </authorList>
    </citation>
    <scope>NUCLEOTIDE SEQUENCE</scope>
    <source>
        <strain evidence="1">KCTC 25031</strain>
    </source>
</reference>
<keyword evidence="2" id="KW-1185">Reference proteome</keyword>
<proteinExistence type="predicted"/>
<name>A0AC61NP15_9BACT</name>
<dbReference type="EMBL" id="CP081303">
    <property type="protein sequence ID" value="QZE13782.1"/>
    <property type="molecule type" value="Genomic_DNA"/>
</dbReference>
<accession>A0AC61NP15</accession>
<organism evidence="1 2">
    <name type="scientific">Halosquirtibacter laminarini</name>
    <dbReference type="NCBI Taxonomy" id="3374600"/>
    <lineage>
        <taxon>Bacteria</taxon>
        <taxon>Pseudomonadati</taxon>
        <taxon>Bacteroidota</taxon>
        <taxon>Bacteroidia</taxon>
        <taxon>Marinilabiliales</taxon>
        <taxon>Prolixibacteraceae</taxon>
        <taxon>Halosquirtibacter</taxon>
    </lineage>
</organism>
<dbReference type="Proteomes" id="UP000826212">
    <property type="component" value="Chromosome"/>
</dbReference>
<sequence length="289" mass="33285">MGKGRQNNKRFRSYISVIFSHQLILFLIGFIMVVYFNAREASKEVYEGIGMSLLISDDISDEVLKEAVLEWKETKQIRQANIISREKAAESIKKIFGEDAFDVIGYNPMQRMVDISLEASFAKEGDINMLRSFLEGFSFVQQIFYKEELLETIRRNLKSLYIISLIVATIFIIVFISLMRVVTKNSMQAQKGVIKNMRLVGASNRFIRKPFLEEACWVGFIGATLALITLVAFVAIMKNFLYPSLISGDLEDRVFLSFIIYCLGIGLTWITTRLQLYSYMKENENQEIF</sequence>